<evidence type="ECO:0000256" key="1">
    <source>
        <dbReference type="ARBA" id="ARBA00010617"/>
    </source>
</evidence>
<keyword evidence="3 7" id="KW-0479">Metal-binding</keyword>
<dbReference type="InterPro" id="IPR002401">
    <property type="entry name" value="Cyt_P450_E_grp-I"/>
</dbReference>
<keyword evidence="10" id="KW-1185">Reference proteome</keyword>
<evidence type="ECO:0000313" key="9">
    <source>
        <dbReference type="EMBL" id="KAL1005395.1"/>
    </source>
</evidence>
<dbReference type="InterPro" id="IPR036396">
    <property type="entry name" value="Cyt_P450_sf"/>
</dbReference>
<evidence type="ECO:0000256" key="4">
    <source>
        <dbReference type="ARBA" id="ARBA00023002"/>
    </source>
</evidence>
<evidence type="ECO:0000256" key="6">
    <source>
        <dbReference type="ARBA" id="ARBA00023033"/>
    </source>
</evidence>
<reference evidence="9 10" key="1">
    <citation type="submission" date="2024-06" db="EMBL/GenBank/DDBJ databases">
        <authorList>
            <person name="Pan Q."/>
            <person name="Wen M."/>
            <person name="Jouanno E."/>
            <person name="Zahm M."/>
            <person name="Klopp C."/>
            <person name="Cabau C."/>
            <person name="Louis A."/>
            <person name="Berthelot C."/>
            <person name="Parey E."/>
            <person name="Roest Crollius H."/>
            <person name="Montfort J."/>
            <person name="Robinson-Rechavi M."/>
            <person name="Bouchez O."/>
            <person name="Lampietro C."/>
            <person name="Lopez Roques C."/>
            <person name="Donnadieu C."/>
            <person name="Postlethwait J."/>
            <person name="Bobe J."/>
            <person name="Verreycken H."/>
            <person name="Guiguen Y."/>
        </authorList>
    </citation>
    <scope>NUCLEOTIDE SEQUENCE [LARGE SCALE GENOMIC DNA]</scope>
    <source>
        <strain evidence="9">Up_M1</strain>
        <tissue evidence="9">Testis</tissue>
    </source>
</reference>
<gene>
    <name evidence="9" type="ORF">UPYG_G00058550</name>
</gene>
<dbReference type="PRINTS" id="PR00463">
    <property type="entry name" value="EP450I"/>
</dbReference>
<dbReference type="SUPFAM" id="SSF48264">
    <property type="entry name" value="Cytochrome P450"/>
    <property type="match status" value="1"/>
</dbReference>
<evidence type="ECO:0000313" key="10">
    <source>
        <dbReference type="Proteomes" id="UP001557470"/>
    </source>
</evidence>
<dbReference type="InterPro" id="IPR017972">
    <property type="entry name" value="Cyt_P450_CS"/>
</dbReference>
<dbReference type="PANTHER" id="PTHR24302">
    <property type="entry name" value="CYTOCHROME P450 FAMILY 3"/>
    <property type="match status" value="1"/>
</dbReference>
<evidence type="ECO:0008006" key="11">
    <source>
        <dbReference type="Google" id="ProtNLM"/>
    </source>
</evidence>
<dbReference type="GO" id="GO:0004497">
    <property type="term" value="F:monooxygenase activity"/>
    <property type="evidence" value="ECO:0007669"/>
    <property type="project" value="UniProtKB-KW"/>
</dbReference>
<evidence type="ECO:0000256" key="3">
    <source>
        <dbReference type="ARBA" id="ARBA00022723"/>
    </source>
</evidence>
<dbReference type="PANTHER" id="PTHR24302:SF32">
    <property type="entry name" value="CYTOCHROME P450, FAMILY 3, SUBFAMILY A, POLYPEPTIDE 65"/>
    <property type="match status" value="1"/>
</dbReference>
<sequence length="164" mass="18233">MEVVLALGRLGSNNDLENPPVASYHQHFTPTVTPPGLLRDTQAFLPAFLPVCLDIRPARGQVTSPVLPLLHPLNRSNLHREILCGCCLLRPDWFSKENKASIDPYSYMPFGAGPRNCIGMRFALVMIKLAIVEILQSFTFKVCDQSQLRYTCSGGRNTHIPLTS</sequence>
<name>A0ABD0XNU7_UMBPY</name>
<evidence type="ECO:0000256" key="5">
    <source>
        <dbReference type="ARBA" id="ARBA00023004"/>
    </source>
</evidence>
<dbReference type="Pfam" id="PF00067">
    <property type="entry name" value="p450"/>
    <property type="match status" value="1"/>
</dbReference>
<keyword evidence="6 8" id="KW-0503">Monooxygenase</keyword>
<keyword evidence="5 7" id="KW-0408">Iron</keyword>
<comment type="similarity">
    <text evidence="1 8">Belongs to the cytochrome P450 family.</text>
</comment>
<feature type="binding site" description="axial binding residue" evidence="7">
    <location>
        <position position="117"/>
    </location>
    <ligand>
        <name>heme</name>
        <dbReference type="ChEBI" id="CHEBI:30413"/>
    </ligand>
    <ligandPart>
        <name>Fe</name>
        <dbReference type="ChEBI" id="CHEBI:18248"/>
    </ligandPart>
</feature>
<keyword evidence="2 7" id="KW-0349">Heme</keyword>
<dbReference type="InterPro" id="IPR001128">
    <property type="entry name" value="Cyt_P450"/>
</dbReference>
<dbReference type="AlphaFoldDB" id="A0ABD0XNU7"/>
<dbReference type="Proteomes" id="UP001557470">
    <property type="component" value="Unassembled WGS sequence"/>
</dbReference>
<dbReference type="EMBL" id="JAGEUA010000002">
    <property type="protein sequence ID" value="KAL1005395.1"/>
    <property type="molecule type" value="Genomic_DNA"/>
</dbReference>
<dbReference type="InterPro" id="IPR050705">
    <property type="entry name" value="Cytochrome_P450_3A"/>
</dbReference>
<dbReference type="PROSITE" id="PS00086">
    <property type="entry name" value="CYTOCHROME_P450"/>
    <property type="match status" value="1"/>
</dbReference>
<comment type="cofactor">
    <cofactor evidence="7">
        <name>heme</name>
        <dbReference type="ChEBI" id="CHEBI:30413"/>
    </cofactor>
</comment>
<organism evidence="9 10">
    <name type="scientific">Umbra pygmaea</name>
    <name type="common">Eastern mudminnow</name>
    <dbReference type="NCBI Taxonomy" id="75934"/>
    <lineage>
        <taxon>Eukaryota</taxon>
        <taxon>Metazoa</taxon>
        <taxon>Chordata</taxon>
        <taxon>Craniata</taxon>
        <taxon>Vertebrata</taxon>
        <taxon>Euteleostomi</taxon>
        <taxon>Actinopterygii</taxon>
        <taxon>Neopterygii</taxon>
        <taxon>Teleostei</taxon>
        <taxon>Protacanthopterygii</taxon>
        <taxon>Esociformes</taxon>
        <taxon>Umbridae</taxon>
        <taxon>Umbra</taxon>
    </lineage>
</organism>
<comment type="caution">
    <text evidence="9">The sequence shown here is derived from an EMBL/GenBank/DDBJ whole genome shotgun (WGS) entry which is preliminary data.</text>
</comment>
<evidence type="ECO:0000256" key="2">
    <source>
        <dbReference type="ARBA" id="ARBA00022617"/>
    </source>
</evidence>
<dbReference type="Gene3D" id="1.10.630.10">
    <property type="entry name" value="Cytochrome P450"/>
    <property type="match status" value="1"/>
</dbReference>
<evidence type="ECO:0000256" key="7">
    <source>
        <dbReference type="PIRSR" id="PIRSR602401-1"/>
    </source>
</evidence>
<protein>
    <recommendedName>
        <fullName evidence="11">Cytochrome P450</fullName>
    </recommendedName>
</protein>
<dbReference type="GO" id="GO:0046872">
    <property type="term" value="F:metal ion binding"/>
    <property type="evidence" value="ECO:0007669"/>
    <property type="project" value="UniProtKB-KW"/>
</dbReference>
<proteinExistence type="inferred from homology"/>
<evidence type="ECO:0000256" key="8">
    <source>
        <dbReference type="RuleBase" id="RU000461"/>
    </source>
</evidence>
<accession>A0ABD0XNU7</accession>
<keyword evidence="4 8" id="KW-0560">Oxidoreductase</keyword>